<gene>
    <name evidence="2" type="ORF">AVDCRST_MAG37-3124</name>
</gene>
<dbReference type="AlphaFoldDB" id="A0A6J4QW93"/>
<dbReference type="EMBL" id="CADCVD010000159">
    <property type="protein sequence ID" value="CAA9456879.1"/>
    <property type="molecule type" value="Genomic_DNA"/>
</dbReference>
<feature type="non-terminal residue" evidence="2">
    <location>
        <position position="1"/>
    </location>
</feature>
<sequence>DLGAARPAATILPRPSCAPPCSLPGRDAGSMREPGRGSRTWKSATGL</sequence>
<reference evidence="2" key="1">
    <citation type="submission" date="2020-02" db="EMBL/GenBank/DDBJ databases">
        <authorList>
            <person name="Meier V. D."/>
        </authorList>
    </citation>
    <scope>NUCLEOTIDE SEQUENCE</scope>
    <source>
        <strain evidence="2">AVDCRST_MAG37</strain>
    </source>
</reference>
<name>A0A6J4QW93_9ACTN</name>
<organism evidence="2">
    <name type="scientific">uncultured Rubrobacteraceae bacterium</name>
    <dbReference type="NCBI Taxonomy" id="349277"/>
    <lineage>
        <taxon>Bacteria</taxon>
        <taxon>Bacillati</taxon>
        <taxon>Actinomycetota</taxon>
        <taxon>Rubrobacteria</taxon>
        <taxon>Rubrobacterales</taxon>
        <taxon>Rubrobacteraceae</taxon>
        <taxon>environmental samples</taxon>
    </lineage>
</organism>
<protein>
    <submittedName>
        <fullName evidence="2">Uncharacterized protein</fullName>
    </submittedName>
</protein>
<proteinExistence type="predicted"/>
<evidence type="ECO:0000256" key="1">
    <source>
        <dbReference type="SAM" id="MobiDB-lite"/>
    </source>
</evidence>
<feature type="non-terminal residue" evidence="2">
    <location>
        <position position="47"/>
    </location>
</feature>
<evidence type="ECO:0000313" key="2">
    <source>
        <dbReference type="EMBL" id="CAA9456879.1"/>
    </source>
</evidence>
<feature type="region of interest" description="Disordered" evidence="1">
    <location>
        <begin position="1"/>
        <end position="47"/>
    </location>
</feature>
<accession>A0A6J4QW93</accession>